<dbReference type="RefSeq" id="WP_055659794.1">
    <property type="nucleotide sequence ID" value="NZ_CABIXC010000021.1"/>
</dbReference>
<evidence type="ECO:0000313" key="2">
    <source>
        <dbReference type="Proteomes" id="UP000095651"/>
    </source>
</evidence>
<dbReference type="EMBL" id="CYZE01000021">
    <property type="protein sequence ID" value="CUP21884.1"/>
    <property type="molecule type" value="Genomic_DNA"/>
</dbReference>
<evidence type="ECO:0000313" key="1">
    <source>
        <dbReference type="EMBL" id="CUP21884.1"/>
    </source>
</evidence>
<accession>A0A174LBP9</accession>
<reference evidence="1 2" key="1">
    <citation type="submission" date="2015-09" db="EMBL/GenBank/DDBJ databases">
        <authorList>
            <consortium name="Pathogen Informatics"/>
        </authorList>
    </citation>
    <scope>NUCLEOTIDE SEQUENCE [LARGE SCALE GENOMIC DNA]</scope>
    <source>
        <strain evidence="1 2">2789STDY5608850</strain>
    </source>
</reference>
<organism evidence="1 2">
    <name type="scientific">Hungatella hathewayi</name>
    <dbReference type="NCBI Taxonomy" id="154046"/>
    <lineage>
        <taxon>Bacteria</taxon>
        <taxon>Bacillati</taxon>
        <taxon>Bacillota</taxon>
        <taxon>Clostridia</taxon>
        <taxon>Lachnospirales</taxon>
        <taxon>Lachnospiraceae</taxon>
        <taxon>Hungatella</taxon>
    </lineage>
</organism>
<dbReference type="Proteomes" id="UP000095651">
    <property type="component" value="Unassembled WGS sequence"/>
</dbReference>
<name>A0A174LBP9_9FIRM</name>
<protein>
    <submittedName>
        <fullName evidence="1">Uncharacterized protein</fullName>
    </submittedName>
</protein>
<gene>
    <name evidence="1" type="ORF">ERS852407_05329</name>
</gene>
<proteinExistence type="predicted"/>
<dbReference type="AlphaFoldDB" id="A0A174LBP9"/>
<sequence length="183" mass="21193">MTMMERLIGYLTGHFDNSQQLERFEREGITGYPRAEHRNTVCNDRITGLPADFSGVFVLEESYYTTDGKTNAMPHLFLFTEEEGGIKLTSYDMPEGYTKENFTNENLKETAWESLKISEKFTPIIYHEENGAFVGKGVSMFSPVLKFKLEERFDSEVLEVSETFEVNGKRTFGYDLPLEYRRV</sequence>